<feature type="signal peptide" evidence="1">
    <location>
        <begin position="1"/>
        <end position="22"/>
    </location>
</feature>
<accession>F4S2E1</accession>
<dbReference type="InParanoid" id="F4S2E1"/>
<organism evidence="3">
    <name type="scientific">Melampsora larici-populina (strain 98AG31 / pathotype 3-4-7)</name>
    <name type="common">Poplar leaf rust fungus</name>
    <dbReference type="NCBI Taxonomy" id="747676"/>
    <lineage>
        <taxon>Eukaryota</taxon>
        <taxon>Fungi</taxon>
        <taxon>Dikarya</taxon>
        <taxon>Basidiomycota</taxon>
        <taxon>Pucciniomycotina</taxon>
        <taxon>Pucciniomycetes</taxon>
        <taxon>Pucciniales</taxon>
        <taxon>Melampsoraceae</taxon>
        <taxon>Melampsora</taxon>
    </lineage>
</organism>
<dbReference type="KEGG" id="mlr:MELLADRAFT_124587"/>
<evidence type="ECO:0000313" key="2">
    <source>
        <dbReference type="EMBL" id="EGG01160.1"/>
    </source>
</evidence>
<dbReference type="RefSeq" id="XP_007415510.1">
    <property type="nucleotide sequence ID" value="XM_007415448.1"/>
</dbReference>
<gene>
    <name evidence="2" type="ORF">MELLADRAFT_124587</name>
</gene>
<dbReference type="HOGENOM" id="CLU_2210609_0_0_1"/>
<reference evidence="3" key="1">
    <citation type="journal article" date="2011" name="Proc. Natl. Acad. Sci. U.S.A.">
        <title>Obligate biotrophy features unraveled by the genomic analysis of rust fungi.</title>
        <authorList>
            <person name="Duplessis S."/>
            <person name="Cuomo C.A."/>
            <person name="Lin Y.-C."/>
            <person name="Aerts A."/>
            <person name="Tisserant E."/>
            <person name="Veneault-Fourrey C."/>
            <person name="Joly D.L."/>
            <person name="Hacquard S."/>
            <person name="Amselem J."/>
            <person name="Cantarel B.L."/>
            <person name="Chiu R."/>
            <person name="Coutinho P.M."/>
            <person name="Feau N."/>
            <person name="Field M."/>
            <person name="Frey P."/>
            <person name="Gelhaye E."/>
            <person name="Goldberg J."/>
            <person name="Grabherr M.G."/>
            <person name="Kodira C.D."/>
            <person name="Kohler A."/>
            <person name="Kuees U."/>
            <person name="Lindquist E.A."/>
            <person name="Lucas S.M."/>
            <person name="Mago R."/>
            <person name="Mauceli E."/>
            <person name="Morin E."/>
            <person name="Murat C."/>
            <person name="Pangilinan J.L."/>
            <person name="Park R."/>
            <person name="Pearson M."/>
            <person name="Quesneville H."/>
            <person name="Rouhier N."/>
            <person name="Sakthikumar S."/>
            <person name="Salamov A.A."/>
            <person name="Schmutz J."/>
            <person name="Selles B."/>
            <person name="Shapiro H."/>
            <person name="Tanguay P."/>
            <person name="Tuskan G.A."/>
            <person name="Henrissat B."/>
            <person name="Van de Peer Y."/>
            <person name="Rouze P."/>
            <person name="Ellis J.G."/>
            <person name="Dodds P.N."/>
            <person name="Schein J.E."/>
            <person name="Zhong S."/>
            <person name="Hamelin R.C."/>
            <person name="Grigoriev I.V."/>
            <person name="Szabo L.J."/>
            <person name="Martin F."/>
        </authorList>
    </citation>
    <scope>NUCLEOTIDE SEQUENCE [LARGE SCALE GENOMIC DNA]</scope>
    <source>
        <strain evidence="3">98AG31 / pathotype 3-4-7</strain>
    </source>
</reference>
<sequence>MQFGLKFFTLLALVALVGSTLGQPVANEQAAGEPILVKRWTQWNLSWGRQPFLRNNHWALGTQATPWAIGLINNQPVGWHNGWYNVPLNVFPNGVLPTNQRESGAWKVLIRTEIKNQS</sequence>
<feature type="chain" id="PRO_5003315720" evidence="1">
    <location>
        <begin position="23"/>
        <end position="118"/>
    </location>
</feature>
<name>F4S2E1_MELLP</name>
<evidence type="ECO:0000256" key="1">
    <source>
        <dbReference type="SAM" id="SignalP"/>
    </source>
</evidence>
<proteinExistence type="predicted"/>
<dbReference type="Proteomes" id="UP000001072">
    <property type="component" value="Unassembled WGS sequence"/>
</dbReference>
<dbReference type="AlphaFoldDB" id="F4S2E1"/>
<protein>
    <submittedName>
        <fullName evidence="2">Secreted protein</fullName>
    </submittedName>
</protein>
<dbReference type="VEuPathDB" id="FungiDB:MELLADRAFT_124587"/>
<evidence type="ECO:0000313" key="3">
    <source>
        <dbReference type="Proteomes" id="UP000001072"/>
    </source>
</evidence>
<keyword evidence="1" id="KW-0732">Signal</keyword>
<dbReference type="EMBL" id="GL883140">
    <property type="protein sequence ID" value="EGG01160.1"/>
    <property type="molecule type" value="Genomic_DNA"/>
</dbReference>
<dbReference type="GeneID" id="18926853"/>
<keyword evidence="3" id="KW-1185">Reference proteome</keyword>